<evidence type="ECO:0000313" key="2">
    <source>
        <dbReference type="EMBL" id="SDM29002.1"/>
    </source>
</evidence>
<evidence type="ECO:0000259" key="1">
    <source>
        <dbReference type="Pfam" id="PF09823"/>
    </source>
</evidence>
<dbReference type="InterPro" id="IPR007505">
    <property type="entry name" value="PDDEXK_7"/>
</dbReference>
<dbReference type="Pfam" id="PF04411">
    <property type="entry name" value="PDDEXK_7"/>
    <property type="match status" value="1"/>
</dbReference>
<name>A0A1G9S0P8_9FIRM</name>
<organism evidence="2 3">
    <name type="scientific">Halarsenatibacter silvermanii</name>
    <dbReference type="NCBI Taxonomy" id="321763"/>
    <lineage>
        <taxon>Bacteria</taxon>
        <taxon>Bacillati</taxon>
        <taxon>Bacillota</taxon>
        <taxon>Clostridia</taxon>
        <taxon>Halanaerobiales</taxon>
        <taxon>Halarsenatibacteraceae</taxon>
        <taxon>Halarsenatibacter</taxon>
    </lineage>
</organism>
<dbReference type="Proteomes" id="UP000199476">
    <property type="component" value="Unassembled WGS sequence"/>
</dbReference>
<protein>
    <recommendedName>
        <fullName evidence="1">DUF2357 domain-containing protein</fullName>
    </recommendedName>
</protein>
<keyword evidence="3" id="KW-1185">Reference proteome</keyword>
<proteinExistence type="predicted"/>
<gene>
    <name evidence="2" type="ORF">SAMN04488692_1255</name>
</gene>
<dbReference type="STRING" id="321763.SAMN04488692_1255"/>
<dbReference type="EMBL" id="FNGO01000025">
    <property type="protein sequence ID" value="SDM29002.1"/>
    <property type="molecule type" value="Genomic_DNA"/>
</dbReference>
<reference evidence="2 3" key="1">
    <citation type="submission" date="2016-10" db="EMBL/GenBank/DDBJ databases">
        <authorList>
            <person name="de Groot N.N."/>
        </authorList>
    </citation>
    <scope>NUCLEOTIDE SEQUENCE [LARGE SCALE GENOMIC DNA]</scope>
    <source>
        <strain evidence="2 3">SLAS-1</strain>
    </source>
</reference>
<dbReference type="RefSeq" id="WP_234985602.1">
    <property type="nucleotide sequence ID" value="NZ_FNGO01000025.1"/>
</dbReference>
<dbReference type="AlphaFoldDB" id="A0A1G9S0P8"/>
<evidence type="ECO:0000313" key="3">
    <source>
        <dbReference type="Proteomes" id="UP000199476"/>
    </source>
</evidence>
<dbReference type="Pfam" id="PF09823">
    <property type="entry name" value="DUF2357"/>
    <property type="match status" value="1"/>
</dbReference>
<feature type="domain" description="DUF2357" evidence="1">
    <location>
        <begin position="137"/>
        <end position="379"/>
    </location>
</feature>
<accession>A0A1G9S0P8</accession>
<sequence>MAADEKKDLLFIKTDRFKLYIQGRPYHSLLGSDYNQKATEEKSDSARASLKLDCYKGCELEKAAYFQPRQGLVSVDLSEFGEDGSREISLSPIFFEQQNYELTVKVAEDKRPVEFFHENPNLRDEITPLPDDERVLTGSLNFASDVGYSNLAIKEDDYTLLNLRLEVFPAKLDYQDDYYRLLREVNDEIYNLAFDFLQRTFQPMQLKEEDEKRPDRAEFFSILSHVMDKFKKAFHRLKKSPHHRLQKRTRVLPAGRVKNVGRESLQWLRKNPRHYDKDKGRPDKLLNIEKELNYDTFENRFVRWMIERIRERLNIFQEKHRQLYGEDDYVSQRIAEFQREFDYMLEQTFLSQVGELKRMQSLSLVLQMAPGYREVHKYYLMLKRGLDIKGELYQMSMKELSRLYEYWCFLKLERILADEYDLKRQDLVAYEFDGINFRLEKQGKAEVEFENPKTGEIFSLLYNTAQGKNVTTGQRPDNILSLSKKGKARHGKQQSEVDYKFIFDAKYRLEKNGEFGEVGENDQEEMPLGPPHDSINTMHRYRDAIIAEEQAKRGWKRPVVGAFVLFPCPEEEKFKENHKFYESIADVNVGAFPFMPGSTELVSEFLQDVIEESFFSGFERNILPPGKRQYIDEQQFEQNMLVGSLRGPEQLDFILDDDRPTFYHIPCQQIKLHEHNLEYLAVYQSRRKFDGDCGIRHYWRIPDIEVRERKEIPLGNNNSRKPYYVLKLKEKQELDESIKPLGYGLQGSHIYCNYDLFRRAEVLPDLHIKSWQGWRIWLELKRVRDDIIVMREKYGSPDHIFEGVKGFKSGDITVQLQDGEVAVKNINREEISRERYSLDEFVHNLRGVFKDAISM</sequence>
<dbReference type="InterPro" id="IPR018633">
    <property type="entry name" value="DUF2357"/>
</dbReference>